<name>A0ABN8VYC1_9BACT</name>
<keyword evidence="1" id="KW-0812">Transmembrane</keyword>
<protein>
    <recommendedName>
        <fullName evidence="4">FxsA family protein</fullName>
    </recommendedName>
</protein>
<evidence type="ECO:0000313" key="2">
    <source>
        <dbReference type="EMBL" id="CAI2718732.1"/>
    </source>
</evidence>
<dbReference type="NCBIfam" id="NF008528">
    <property type="entry name" value="PRK11463.1-2"/>
    <property type="match status" value="1"/>
</dbReference>
<gene>
    <name evidence="2" type="ORF">NSPWAT_1876</name>
</gene>
<evidence type="ECO:0000313" key="3">
    <source>
        <dbReference type="Proteomes" id="UP001157733"/>
    </source>
</evidence>
<evidence type="ECO:0008006" key="4">
    <source>
        <dbReference type="Google" id="ProtNLM"/>
    </source>
</evidence>
<feature type="transmembrane region" description="Helical" evidence="1">
    <location>
        <begin position="31"/>
        <end position="51"/>
    </location>
</feature>
<dbReference type="PANTHER" id="PTHR35335">
    <property type="entry name" value="UPF0716 PROTEIN FXSA"/>
    <property type="match status" value="1"/>
</dbReference>
<dbReference type="RefSeq" id="WP_282011615.1">
    <property type="nucleotide sequence ID" value="NZ_OX336137.1"/>
</dbReference>
<dbReference type="Proteomes" id="UP001157733">
    <property type="component" value="Chromosome"/>
</dbReference>
<keyword evidence="3" id="KW-1185">Reference proteome</keyword>
<dbReference type="PANTHER" id="PTHR35335:SF1">
    <property type="entry name" value="UPF0716 PROTEIN FXSA"/>
    <property type="match status" value="1"/>
</dbReference>
<reference evidence="2 3" key="1">
    <citation type="submission" date="2022-09" db="EMBL/GenBank/DDBJ databases">
        <authorList>
            <person name="Kop L."/>
        </authorList>
    </citation>
    <scope>NUCLEOTIDE SEQUENCE [LARGE SCALE GENOMIC DNA]</scope>
    <source>
        <strain evidence="2 3">347</strain>
    </source>
</reference>
<keyword evidence="1" id="KW-1133">Transmembrane helix</keyword>
<evidence type="ECO:0000256" key="1">
    <source>
        <dbReference type="SAM" id="Phobius"/>
    </source>
</evidence>
<accession>A0ABN8VYC1</accession>
<dbReference type="InterPro" id="IPR007313">
    <property type="entry name" value="FxsA"/>
</dbReference>
<keyword evidence="1" id="KW-0472">Membrane</keyword>
<dbReference type="EMBL" id="OX336137">
    <property type="protein sequence ID" value="CAI2718732.1"/>
    <property type="molecule type" value="Genomic_DNA"/>
</dbReference>
<feature type="transmembrane region" description="Helical" evidence="1">
    <location>
        <begin position="6"/>
        <end position="24"/>
    </location>
</feature>
<dbReference type="Pfam" id="PF04186">
    <property type="entry name" value="FxsA"/>
    <property type="match status" value="1"/>
</dbReference>
<feature type="transmembrane region" description="Helical" evidence="1">
    <location>
        <begin position="81"/>
        <end position="102"/>
    </location>
</feature>
<proteinExistence type="predicted"/>
<organism evidence="2 3">
    <name type="scientific">Nitrospina watsonii</name>
    <dbReference type="NCBI Taxonomy" id="1323948"/>
    <lineage>
        <taxon>Bacteria</taxon>
        <taxon>Pseudomonadati</taxon>
        <taxon>Nitrospinota/Tectimicrobiota group</taxon>
        <taxon>Nitrospinota</taxon>
        <taxon>Nitrospinia</taxon>
        <taxon>Nitrospinales</taxon>
        <taxon>Nitrospinaceae</taxon>
        <taxon>Nitrospina</taxon>
    </lineage>
</organism>
<sequence>MSFLTSIIVLLLVSVLEVFSLAWLAEQISTINAISWIMFSFLIGIVMGRGYGEEWFEKMQWHLKSREMPAEEVINGSVVRFGSYLLLMPGAVTDLIGFLIIIPKTRFMFRAIAVRMIKSKIARGEKWFFFKEAEAG</sequence>